<dbReference type="Gene3D" id="3.80.10.10">
    <property type="entry name" value="Ribonuclease Inhibitor"/>
    <property type="match status" value="1"/>
</dbReference>
<proteinExistence type="predicted"/>
<comment type="caution">
    <text evidence="1">The sequence shown here is derived from an EMBL/GenBank/DDBJ whole genome shotgun (WGS) entry which is preliminary data.</text>
</comment>
<accession>A0A0C2A3F0</accession>
<organism evidence="1 2">
    <name type="scientific">Enhygromyxa salina</name>
    <dbReference type="NCBI Taxonomy" id="215803"/>
    <lineage>
        <taxon>Bacteria</taxon>
        <taxon>Pseudomonadati</taxon>
        <taxon>Myxococcota</taxon>
        <taxon>Polyangia</taxon>
        <taxon>Nannocystales</taxon>
        <taxon>Nannocystaceae</taxon>
        <taxon>Enhygromyxa</taxon>
    </lineage>
</organism>
<dbReference type="EMBL" id="JMCC02000017">
    <property type="protein sequence ID" value="KIG17908.1"/>
    <property type="molecule type" value="Genomic_DNA"/>
</dbReference>
<dbReference type="Proteomes" id="UP000031599">
    <property type="component" value="Unassembled WGS sequence"/>
</dbReference>
<gene>
    <name evidence="1" type="ORF">DB30_02336</name>
</gene>
<dbReference type="RefSeq" id="WP_052547641.1">
    <property type="nucleotide sequence ID" value="NZ_JMCC02000017.1"/>
</dbReference>
<name>A0A0C2A3F0_9BACT</name>
<protein>
    <submittedName>
        <fullName evidence="1">WGR domain protein</fullName>
    </submittedName>
</protein>
<evidence type="ECO:0000313" key="1">
    <source>
        <dbReference type="EMBL" id="KIG17908.1"/>
    </source>
</evidence>
<evidence type="ECO:0000313" key="2">
    <source>
        <dbReference type="Proteomes" id="UP000031599"/>
    </source>
</evidence>
<dbReference type="InterPro" id="IPR032675">
    <property type="entry name" value="LRR_dom_sf"/>
</dbReference>
<reference evidence="1 2" key="1">
    <citation type="submission" date="2014-12" db="EMBL/GenBank/DDBJ databases">
        <title>Genome assembly of Enhygromyxa salina DSM 15201.</title>
        <authorList>
            <person name="Sharma G."/>
            <person name="Subramanian S."/>
        </authorList>
    </citation>
    <scope>NUCLEOTIDE SEQUENCE [LARGE SCALE GENOMIC DNA]</scope>
    <source>
        <strain evidence="1 2">DSM 15201</strain>
    </source>
</reference>
<dbReference type="AlphaFoldDB" id="A0A0C2A3F0"/>
<sequence>MEVRPELDDAHRAVLADWLSARGDPRGELINLELALDQPGRSSGERAALLERLSALRGELEPRWVAELAHTLELTHAQLHAFMPGRWYAGLLLELALCPSAELATGDVALVLLEWILASEAAVAVEVIDAGEFPGQAILEQLATGPARPRIRRLVLGDHHAPVGPLRQLNGQLDGLRQLEVRGPGIELAGFEAPALEVLRLCCRGDWSSPLRSIQGLRCPAMTRLELRFDQESSAYAEFHDPVAQVEPWLVAGLLDPVALPRLCELVLASFVCDASLIQALVAASGFSRLRRLSLSDVDLAPNVVDAIRERSECFAGLERLDIGHGGRWIVREQLSMLGNLNTY</sequence>